<dbReference type="PANTHER" id="PTHR43477">
    <property type="entry name" value="DIHYDROANTICAPSIN 7-DEHYDROGENASE"/>
    <property type="match status" value="1"/>
</dbReference>
<dbReference type="PANTHER" id="PTHR43477:SF1">
    <property type="entry name" value="DIHYDROANTICAPSIN 7-DEHYDROGENASE"/>
    <property type="match status" value="1"/>
</dbReference>
<dbReference type="EMBL" id="BAABDO010000127">
    <property type="protein sequence ID" value="GAA4155006.1"/>
    <property type="molecule type" value="Genomic_DNA"/>
</dbReference>
<evidence type="ECO:0000256" key="1">
    <source>
        <dbReference type="ARBA" id="ARBA00006484"/>
    </source>
</evidence>
<reference evidence="4" key="1">
    <citation type="journal article" date="2019" name="Int. J. Syst. Evol. Microbiol.">
        <title>The Global Catalogue of Microorganisms (GCM) 10K type strain sequencing project: providing services to taxonomists for standard genome sequencing and annotation.</title>
        <authorList>
            <consortium name="The Broad Institute Genomics Platform"/>
            <consortium name="The Broad Institute Genome Sequencing Center for Infectious Disease"/>
            <person name="Wu L."/>
            <person name="Ma J."/>
        </authorList>
    </citation>
    <scope>NUCLEOTIDE SEQUENCE [LARGE SCALE GENOMIC DNA]</scope>
    <source>
        <strain evidence="4">JCM 17316</strain>
    </source>
</reference>
<dbReference type="Gene3D" id="3.40.50.720">
    <property type="entry name" value="NAD(P)-binding Rossmann-like Domain"/>
    <property type="match status" value="1"/>
</dbReference>
<dbReference type="InterPro" id="IPR002347">
    <property type="entry name" value="SDR_fam"/>
</dbReference>
<dbReference type="InterPro" id="IPR051122">
    <property type="entry name" value="SDR_DHRS6-like"/>
</dbReference>
<comment type="similarity">
    <text evidence="1">Belongs to the short-chain dehydrogenases/reductases (SDR) family.</text>
</comment>
<dbReference type="Proteomes" id="UP001500266">
    <property type="component" value="Unassembled WGS sequence"/>
</dbReference>
<dbReference type="InterPro" id="IPR036291">
    <property type="entry name" value="NAD(P)-bd_dom_sf"/>
</dbReference>
<dbReference type="SUPFAM" id="SSF51735">
    <property type="entry name" value="NAD(P)-binding Rossmann-fold domains"/>
    <property type="match status" value="1"/>
</dbReference>
<accession>A0ABP7ZHR4</accession>
<keyword evidence="4" id="KW-1185">Reference proteome</keyword>
<name>A0ABP7ZHR4_9ACTN</name>
<evidence type="ECO:0000313" key="3">
    <source>
        <dbReference type="EMBL" id="GAA4155006.1"/>
    </source>
</evidence>
<dbReference type="Pfam" id="PF00106">
    <property type="entry name" value="adh_short"/>
    <property type="match status" value="1"/>
</dbReference>
<evidence type="ECO:0000256" key="2">
    <source>
        <dbReference type="ARBA" id="ARBA00023002"/>
    </source>
</evidence>
<comment type="caution">
    <text evidence="3">The sequence shown here is derived from an EMBL/GenBank/DDBJ whole genome shotgun (WGS) entry which is preliminary data.</text>
</comment>
<keyword evidence="2" id="KW-0560">Oxidoreductase</keyword>
<gene>
    <name evidence="3" type="ORF">GCM10022416_55140</name>
</gene>
<protein>
    <submittedName>
        <fullName evidence="3">SDR family oxidoreductase</fullName>
    </submittedName>
</protein>
<sequence>MIVIPVAVALPPTRQNMRMLQSSAVSGRVIVVTGAGGPAGRAVVRRLAADGARVVAADVRPQHWDGPNVFPAVIDLLDADGTRAWADGVAAEHGAVDGLIHLVGGWRGAESFADTDLADWALLHDLLIRTLQHATLAFHQRLRRSPAGRFAIVSQPAARRPTQGDAVYATAKAAAETWTLALADALSGTSAAATILVVEALLTDAMRREAPDADYSRHTHVDDLADAVAALWNRPADELNGRRLDLTGS</sequence>
<dbReference type="PRINTS" id="PR00081">
    <property type="entry name" value="GDHRDH"/>
</dbReference>
<organism evidence="3 4">
    <name type="scientific">Actinomadura keratinilytica</name>
    <dbReference type="NCBI Taxonomy" id="547461"/>
    <lineage>
        <taxon>Bacteria</taxon>
        <taxon>Bacillati</taxon>
        <taxon>Actinomycetota</taxon>
        <taxon>Actinomycetes</taxon>
        <taxon>Streptosporangiales</taxon>
        <taxon>Thermomonosporaceae</taxon>
        <taxon>Actinomadura</taxon>
    </lineage>
</organism>
<proteinExistence type="inferred from homology"/>
<evidence type="ECO:0000313" key="4">
    <source>
        <dbReference type="Proteomes" id="UP001500266"/>
    </source>
</evidence>